<accession>A0ABT9RSQ4</accession>
<feature type="region of interest" description="Disordered" evidence="1">
    <location>
        <begin position="1"/>
        <end position="24"/>
    </location>
</feature>
<dbReference type="Proteomes" id="UP001226577">
    <property type="component" value="Unassembled WGS sequence"/>
</dbReference>
<name>A0ABT9RSQ4_9MICC</name>
<organism evidence="2 3">
    <name type="scientific">Pseudarthrobacter enclensis</name>
    <dbReference type="NCBI Taxonomy" id="993070"/>
    <lineage>
        <taxon>Bacteria</taxon>
        <taxon>Bacillati</taxon>
        <taxon>Actinomycetota</taxon>
        <taxon>Actinomycetes</taxon>
        <taxon>Micrococcales</taxon>
        <taxon>Micrococcaceae</taxon>
        <taxon>Pseudarthrobacter</taxon>
    </lineage>
</organism>
<evidence type="ECO:0000256" key="1">
    <source>
        <dbReference type="SAM" id="MobiDB-lite"/>
    </source>
</evidence>
<reference evidence="2 3" key="1">
    <citation type="submission" date="2023-07" db="EMBL/GenBank/DDBJ databases">
        <title>Sorghum-associated microbial communities from plants grown in Nebraska, USA.</title>
        <authorList>
            <person name="Schachtman D."/>
        </authorList>
    </citation>
    <scope>NUCLEOTIDE SEQUENCE [LARGE SCALE GENOMIC DNA]</scope>
    <source>
        <strain evidence="2 3">CC222</strain>
    </source>
</reference>
<evidence type="ECO:0000313" key="2">
    <source>
        <dbReference type="EMBL" id="MDP9888276.1"/>
    </source>
</evidence>
<gene>
    <name evidence="2" type="ORF">J2X98_001864</name>
</gene>
<protein>
    <submittedName>
        <fullName evidence="2">Uncharacterized protein</fullName>
    </submittedName>
</protein>
<keyword evidence="3" id="KW-1185">Reference proteome</keyword>
<comment type="caution">
    <text evidence="2">The sequence shown here is derived from an EMBL/GenBank/DDBJ whole genome shotgun (WGS) entry which is preliminary data.</text>
</comment>
<proteinExistence type="predicted"/>
<sequence>MYAKVSSARLETGAGGPGGIAASVLTGHSQSGVLPLMG</sequence>
<evidence type="ECO:0000313" key="3">
    <source>
        <dbReference type="Proteomes" id="UP001226577"/>
    </source>
</evidence>
<dbReference type="EMBL" id="JAUSRE010000008">
    <property type="protein sequence ID" value="MDP9888276.1"/>
    <property type="molecule type" value="Genomic_DNA"/>
</dbReference>